<proteinExistence type="predicted"/>
<dbReference type="PROSITE" id="PS50887">
    <property type="entry name" value="GGDEF"/>
    <property type="match status" value="1"/>
</dbReference>
<dbReference type="InterPro" id="IPR035965">
    <property type="entry name" value="PAS-like_dom_sf"/>
</dbReference>
<comment type="cofactor">
    <cofactor evidence="1">
        <name>Mg(2+)</name>
        <dbReference type="ChEBI" id="CHEBI:18420"/>
    </cofactor>
</comment>
<dbReference type="EMBL" id="UGNV01000001">
    <property type="protein sequence ID" value="STX29950.1"/>
    <property type="molecule type" value="Genomic_DNA"/>
</dbReference>
<evidence type="ECO:0000313" key="5">
    <source>
        <dbReference type="EMBL" id="STX29950.1"/>
    </source>
</evidence>
<evidence type="ECO:0000259" key="4">
    <source>
        <dbReference type="PROSITE" id="PS50887"/>
    </source>
</evidence>
<feature type="domain" description="GGDEF" evidence="4">
    <location>
        <begin position="177"/>
        <end position="311"/>
    </location>
</feature>
<evidence type="ECO:0000256" key="3">
    <source>
        <dbReference type="ARBA" id="ARBA00034247"/>
    </source>
</evidence>
<dbReference type="SUPFAM" id="SSF55785">
    <property type="entry name" value="PYP-like sensor domain (PAS domain)"/>
    <property type="match status" value="1"/>
</dbReference>
<sequence length="315" mass="36138">MINQAVFEKIYNSLPFGLMIVDKASTIKSWNKWLVNNTQITEEQAIGKTLKAMFGENYFSSRFNWALEQVLNYSHPQILSSTLNEYLFPVPIVKGPFGELDKMQQEIHILPIYDDDNLALIIIKDVTQRVHLKNTLMTIAAKFEQSSFVDILTGCYNRRFLYKYLDAELSNATRHGYNICCFMFDIDFFKKINDEFGHDAGDEVLISFASIVRSLLRPSDYFFRYGGEEFIAISSRISIQDALNMAQRILKELRQAKKHGRVEKQLTCSCGMSYWTTAAPTISSEELLSLADIELYKAKSQGRNCISIDNKNVFG</sequence>
<dbReference type="Gene3D" id="3.30.450.20">
    <property type="entry name" value="PAS domain"/>
    <property type="match status" value="1"/>
</dbReference>
<dbReference type="PANTHER" id="PTHR45138">
    <property type="entry name" value="REGULATORY COMPONENTS OF SENSORY TRANSDUCTION SYSTEM"/>
    <property type="match status" value="1"/>
</dbReference>
<dbReference type="FunFam" id="3.30.70.270:FF:000001">
    <property type="entry name" value="Diguanylate cyclase domain protein"/>
    <property type="match status" value="1"/>
</dbReference>
<gene>
    <name evidence="5" type="primary">pleD_3</name>
    <name evidence="5" type="ORF">NCTC13315_02510</name>
</gene>
<evidence type="ECO:0000256" key="1">
    <source>
        <dbReference type="ARBA" id="ARBA00001946"/>
    </source>
</evidence>
<name>A0A378I5C7_9GAMM</name>
<dbReference type="InterPro" id="IPR000160">
    <property type="entry name" value="GGDEF_dom"/>
</dbReference>
<dbReference type="SMART" id="SM00267">
    <property type="entry name" value="GGDEF"/>
    <property type="match status" value="1"/>
</dbReference>
<keyword evidence="5" id="KW-0808">Transferase</keyword>
<evidence type="ECO:0000256" key="2">
    <source>
        <dbReference type="ARBA" id="ARBA00012528"/>
    </source>
</evidence>
<dbReference type="CDD" id="cd01949">
    <property type="entry name" value="GGDEF"/>
    <property type="match status" value="1"/>
</dbReference>
<dbReference type="InterPro" id="IPR043128">
    <property type="entry name" value="Rev_trsase/Diguanyl_cyclase"/>
</dbReference>
<dbReference type="GO" id="GO:0016301">
    <property type="term" value="F:kinase activity"/>
    <property type="evidence" value="ECO:0007669"/>
    <property type="project" value="UniProtKB-KW"/>
</dbReference>
<accession>A0A378I5C7</accession>
<organism evidence="5 6">
    <name type="scientific">Legionella beliardensis</name>
    <dbReference type="NCBI Taxonomy" id="91822"/>
    <lineage>
        <taxon>Bacteria</taxon>
        <taxon>Pseudomonadati</taxon>
        <taxon>Pseudomonadota</taxon>
        <taxon>Gammaproteobacteria</taxon>
        <taxon>Legionellales</taxon>
        <taxon>Legionellaceae</taxon>
        <taxon>Legionella</taxon>
    </lineage>
</organism>
<dbReference type="PANTHER" id="PTHR45138:SF9">
    <property type="entry name" value="DIGUANYLATE CYCLASE DGCM-RELATED"/>
    <property type="match status" value="1"/>
</dbReference>
<dbReference type="NCBIfam" id="TIGR00254">
    <property type="entry name" value="GGDEF"/>
    <property type="match status" value="1"/>
</dbReference>
<dbReference type="Pfam" id="PF00990">
    <property type="entry name" value="GGDEF"/>
    <property type="match status" value="1"/>
</dbReference>
<dbReference type="InterPro" id="IPR050469">
    <property type="entry name" value="Diguanylate_Cyclase"/>
</dbReference>
<dbReference type="GO" id="GO:0052621">
    <property type="term" value="F:diguanylate cyclase activity"/>
    <property type="evidence" value="ECO:0007669"/>
    <property type="project" value="UniProtKB-EC"/>
</dbReference>
<dbReference type="Gene3D" id="3.30.70.270">
    <property type="match status" value="1"/>
</dbReference>
<protein>
    <recommendedName>
        <fullName evidence="2">diguanylate cyclase</fullName>
        <ecNumber evidence="2">2.7.7.65</ecNumber>
    </recommendedName>
</protein>
<dbReference type="InterPro" id="IPR029787">
    <property type="entry name" value="Nucleotide_cyclase"/>
</dbReference>
<dbReference type="SUPFAM" id="SSF55073">
    <property type="entry name" value="Nucleotide cyclase"/>
    <property type="match status" value="1"/>
</dbReference>
<keyword evidence="6" id="KW-1185">Reference proteome</keyword>
<comment type="catalytic activity">
    <reaction evidence="3">
        <text>2 GTP = 3',3'-c-di-GMP + 2 diphosphate</text>
        <dbReference type="Rhea" id="RHEA:24898"/>
        <dbReference type="ChEBI" id="CHEBI:33019"/>
        <dbReference type="ChEBI" id="CHEBI:37565"/>
        <dbReference type="ChEBI" id="CHEBI:58805"/>
        <dbReference type="EC" id="2.7.7.65"/>
    </reaction>
</comment>
<dbReference type="EC" id="2.7.7.65" evidence="2"/>
<dbReference type="Proteomes" id="UP000254968">
    <property type="component" value="Unassembled WGS sequence"/>
</dbReference>
<dbReference type="AlphaFoldDB" id="A0A378I5C7"/>
<reference evidence="5 6" key="1">
    <citation type="submission" date="2018-06" db="EMBL/GenBank/DDBJ databases">
        <authorList>
            <consortium name="Pathogen Informatics"/>
            <person name="Doyle S."/>
        </authorList>
    </citation>
    <scope>NUCLEOTIDE SEQUENCE [LARGE SCALE GENOMIC DNA]</scope>
    <source>
        <strain evidence="5 6">NCTC13315</strain>
    </source>
</reference>
<keyword evidence="5" id="KW-0418">Kinase</keyword>
<evidence type="ECO:0000313" key="6">
    <source>
        <dbReference type="Proteomes" id="UP000254968"/>
    </source>
</evidence>